<accession>A0AAN7KND8</accession>
<proteinExistence type="predicted"/>
<comment type="caution">
    <text evidence="1">The sequence shown here is derived from an EMBL/GenBank/DDBJ whole genome shotgun (WGS) entry which is preliminary data.</text>
</comment>
<evidence type="ECO:0000313" key="1">
    <source>
        <dbReference type="EMBL" id="KAK4768179.1"/>
    </source>
</evidence>
<dbReference type="AlphaFoldDB" id="A0AAN7KND8"/>
<dbReference type="Proteomes" id="UP001345219">
    <property type="component" value="Chromosome 3"/>
</dbReference>
<gene>
    <name evidence="1" type="ORF">SAY87_003320</name>
</gene>
<organism evidence="1 2">
    <name type="scientific">Trapa incisa</name>
    <dbReference type="NCBI Taxonomy" id="236973"/>
    <lineage>
        <taxon>Eukaryota</taxon>
        <taxon>Viridiplantae</taxon>
        <taxon>Streptophyta</taxon>
        <taxon>Embryophyta</taxon>
        <taxon>Tracheophyta</taxon>
        <taxon>Spermatophyta</taxon>
        <taxon>Magnoliopsida</taxon>
        <taxon>eudicotyledons</taxon>
        <taxon>Gunneridae</taxon>
        <taxon>Pentapetalae</taxon>
        <taxon>rosids</taxon>
        <taxon>malvids</taxon>
        <taxon>Myrtales</taxon>
        <taxon>Lythraceae</taxon>
        <taxon>Trapa</taxon>
    </lineage>
</organism>
<evidence type="ECO:0000313" key="2">
    <source>
        <dbReference type="Proteomes" id="UP001345219"/>
    </source>
</evidence>
<dbReference type="EMBL" id="JAXIOK010000006">
    <property type="protein sequence ID" value="KAK4768179.1"/>
    <property type="molecule type" value="Genomic_DNA"/>
</dbReference>
<sequence>MVRPSHPLLDLLPPRPLLPMPQAVCAYPPNGHQLHCGQGTAGGGGKIHPAATAALPL</sequence>
<keyword evidence="2" id="KW-1185">Reference proteome</keyword>
<protein>
    <submittedName>
        <fullName evidence="1">Uncharacterized protein</fullName>
    </submittedName>
</protein>
<name>A0AAN7KND8_9MYRT</name>
<reference evidence="1 2" key="1">
    <citation type="journal article" date="2023" name="Hortic Res">
        <title>Pangenome of water caltrop reveals structural variations and asymmetric subgenome divergence after allopolyploidization.</title>
        <authorList>
            <person name="Zhang X."/>
            <person name="Chen Y."/>
            <person name="Wang L."/>
            <person name="Yuan Y."/>
            <person name="Fang M."/>
            <person name="Shi L."/>
            <person name="Lu R."/>
            <person name="Comes H.P."/>
            <person name="Ma Y."/>
            <person name="Chen Y."/>
            <person name="Huang G."/>
            <person name="Zhou Y."/>
            <person name="Zheng Z."/>
            <person name="Qiu Y."/>
        </authorList>
    </citation>
    <scope>NUCLEOTIDE SEQUENCE [LARGE SCALE GENOMIC DNA]</scope>
    <source>
        <tissue evidence="1">Roots</tissue>
    </source>
</reference>